<feature type="transmembrane region" description="Helical" evidence="1">
    <location>
        <begin position="44"/>
        <end position="64"/>
    </location>
</feature>
<reference evidence="2 3" key="1">
    <citation type="submission" date="2016-01" db="EMBL/GenBank/DDBJ databases">
        <title>Draft Genome Sequences of Seven Thermophilic Sporeformers Isolated from Foods.</title>
        <authorList>
            <person name="Berendsen E.M."/>
            <person name="Wells-Bennik M.H."/>
            <person name="Krawcyk A.O."/>
            <person name="De Jong A."/>
            <person name="Holsappel S."/>
            <person name="Eijlander R.T."/>
            <person name="Kuipers O.P."/>
        </authorList>
    </citation>
    <scope>NUCLEOTIDE SEQUENCE [LARGE SCALE GENOMIC DNA]</scope>
    <source>
        <strain evidence="2 3">B4110</strain>
    </source>
</reference>
<dbReference type="PATRIC" id="fig|153151.4.peg.1948"/>
<gene>
    <name evidence="2" type="ORF">B4110_1867</name>
</gene>
<feature type="transmembrane region" description="Helical" evidence="1">
    <location>
        <begin position="70"/>
        <end position="89"/>
    </location>
</feature>
<evidence type="ECO:0000313" key="3">
    <source>
        <dbReference type="Proteomes" id="UP000075324"/>
    </source>
</evidence>
<dbReference type="Proteomes" id="UP000075324">
    <property type="component" value="Unassembled WGS sequence"/>
</dbReference>
<dbReference type="RefSeq" id="WP_062679143.1">
    <property type="nucleotide sequence ID" value="NZ_LQYW01000172.1"/>
</dbReference>
<feature type="transmembrane region" description="Helical" evidence="1">
    <location>
        <begin position="110"/>
        <end position="132"/>
    </location>
</feature>
<protein>
    <submittedName>
        <fullName evidence="2">Uncharacterized protein</fullName>
    </submittedName>
</protein>
<proteinExistence type="predicted"/>
<dbReference type="EMBL" id="LQYW01000172">
    <property type="protein sequence ID" value="KYD22944.1"/>
    <property type="molecule type" value="Genomic_DNA"/>
</dbReference>
<evidence type="ECO:0000256" key="1">
    <source>
        <dbReference type="SAM" id="Phobius"/>
    </source>
</evidence>
<keyword evidence="1" id="KW-1133">Transmembrane helix</keyword>
<evidence type="ECO:0000313" key="2">
    <source>
        <dbReference type="EMBL" id="KYD22944.1"/>
    </source>
</evidence>
<comment type="caution">
    <text evidence="2">The sequence shown here is derived from an EMBL/GenBank/DDBJ whole genome shotgun (WGS) entry which is preliminary data.</text>
</comment>
<organism evidence="2 3">
    <name type="scientific">Parageobacillus toebii</name>
    <dbReference type="NCBI Taxonomy" id="153151"/>
    <lineage>
        <taxon>Bacteria</taxon>
        <taxon>Bacillati</taxon>
        <taxon>Bacillota</taxon>
        <taxon>Bacilli</taxon>
        <taxon>Bacillales</taxon>
        <taxon>Anoxybacillaceae</taxon>
        <taxon>Parageobacillus</taxon>
    </lineage>
</organism>
<name>A0A150MEG3_9BACL</name>
<feature type="transmembrane region" description="Helical" evidence="1">
    <location>
        <begin position="6"/>
        <end position="32"/>
    </location>
</feature>
<keyword evidence="1" id="KW-0472">Membrane</keyword>
<sequence length="147" mass="16104">MKGKQVFQLIGGVLLLISFFFEWLYAGGFTYIKPVEIASNPGNLAFKFILLFPLLGIVQIVLGVTKKNSFLLTAGTIIIAAIGLGSVIYELMEYAKYNAELSGIQRGRDLTVTTGFYIAVFAVISLFISLFLPGKDKIANNEKTLVN</sequence>
<accession>A0A150MEG3</accession>
<keyword evidence="1" id="KW-0812">Transmembrane</keyword>
<dbReference type="AlphaFoldDB" id="A0A150MEG3"/>